<dbReference type="CDD" id="cd09879">
    <property type="entry name" value="PIN_VapC_AF0591-like"/>
    <property type="match status" value="1"/>
</dbReference>
<dbReference type="Pfam" id="PF18477">
    <property type="entry name" value="PIN_9"/>
    <property type="match status" value="1"/>
</dbReference>
<dbReference type="EMBL" id="JBHTAR010000011">
    <property type="protein sequence ID" value="MFC7201315.1"/>
    <property type="molecule type" value="Genomic_DNA"/>
</dbReference>
<dbReference type="AlphaFoldDB" id="A0ABD5Z7W1"/>
<comment type="caution">
    <text evidence="3">The sequence shown here is derived from an EMBL/GenBank/DDBJ whole genome shotgun (WGS) entry which is preliminary data.</text>
</comment>
<dbReference type="InterPro" id="IPR041120">
    <property type="entry name" value="PIN_9"/>
</dbReference>
<sequence length="127" mass="13632">MTTTVAMDTSALMMPVEVGVRPFEELERVVGDFEAVVPEAVRAELEKLAAGSGEEATAASVGRDLASRGATVETTESYADDALVELAREGRVDAVVTNDRPLKERVLDVGVPVIHLRGRNQLTRTQP</sequence>
<dbReference type="InterPro" id="IPR029060">
    <property type="entry name" value="PIN-like_dom_sf"/>
</dbReference>
<name>A0ABD5Z7W1_9EURY</name>
<protein>
    <submittedName>
        <fullName evidence="3">PIN domain-containing protein</fullName>
    </submittedName>
</protein>
<feature type="compositionally biased region" description="Low complexity" evidence="1">
    <location>
        <begin position="49"/>
        <end position="60"/>
    </location>
</feature>
<dbReference type="RefSeq" id="WP_279528066.1">
    <property type="nucleotide sequence ID" value="NZ_CP122312.1"/>
</dbReference>
<evidence type="ECO:0000256" key="1">
    <source>
        <dbReference type="SAM" id="MobiDB-lite"/>
    </source>
</evidence>
<dbReference type="SUPFAM" id="SSF88723">
    <property type="entry name" value="PIN domain-like"/>
    <property type="match status" value="1"/>
</dbReference>
<feature type="region of interest" description="Disordered" evidence="1">
    <location>
        <begin position="49"/>
        <end position="74"/>
    </location>
</feature>
<accession>A0ABD5Z7W1</accession>
<feature type="domain" description="VapC9 PIN-like" evidence="2">
    <location>
        <begin position="5"/>
        <end position="119"/>
    </location>
</feature>
<evidence type="ECO:0000313" key="4">
    <source>
        <dbReference type="Proteomes" id="UP001596447"/>
    </source>
</evidence>
<gene>
    <name evidence="3" type="ORF">ACFQJ9_18210</name>
</gene>
<organism evidence="3 4">
    <name type="scientific">Halospeciosus flavus</name>
    <dbReference type="NCBI Taxonomy" id="3032283"/>
    <lineage>
        <taxon>Archaea</taxon>
        <taxon>Methanobacteriati</taxon>
        <taxon>Methanobacteriota</taxon>
        <taxon>Stenosarchaea group</taxon>
        <taxon>Halobacteria</taxon>
        <taxon>Halobacteriales</taxon>
        <taxon>Halobacteriaceae</taxon>
        <taxon>Halospeciosus</taxon>
    </lineage>
</organism>
<keyword evidence="4" id="KW-1185">Reference proteome</keyword>
<proteinExistence type="predicted"/>
<dbReference type="Proteomes" id="UP001596447">
    <property type="component" value="Unassembled WGS sequence"/>
</dbReference>
<evidence type="ECO:0000259" key="2">
    <source>
        <dbReference type="Pfam" id="PF18477"/>
    </source>
</evidence>
<dbReference type="Gene3D" id="3.40.50.1010">
    <property type="entry name" value="5'-nuclease"/>
    <property type="match status" value="1"/>
</dbReference>
<reference evidence="3 4" key="1">
    <citation type="journal article" date="2019" name="Int. J. Syst. Evol. Microbiol.">
        <title>The Global Catalogue of Microorganisms (GCM) 10K type strain sequencing project: providing services to taxonomists for standard genome sequencing and annotation.</title>
        <authorList>
            <consortium name="The Broad Institute Genomics Platform"/>
            <consortium name="The Broad Institute Genome Sequencing Center for Infectious Disease"/>
            <person name="Wu L."/>
            <person name="Ma J."/>
        </authorList>
    </citation>
    <scope>NUCLEOTIDE SEQUENCE [LARGE SCALE GENOMIC DNA]</scope>
    <source>
        <strain evidence="3 4">XZGYJ-43</strain>
    </source>
</reference>
<evidence type="ECO:0000313" key="3">
    <source>
        <dbReference type="EMBL" id="MFC7201315.1"/>
    </source>
</evidence>